<keyword evidence="3" id="KW-1185">Reference proteome</keyword>
<dbReference type="GO" id="GO:0030041">
    <property type="term" value="P:actin filament polymerization"/>
    <property type="evidence" value="ECO:0007669"/>
    <property type="project" value="TreeGrafter"/>
</dbReference>
<dbReference type="Pfam" id="PF06367">
    <property type="entry name" value="Drf_FH3"/>
    <property type="match status" value="1"/>
</dbReference>
<dbReference type="InterPro" id="IPR016024">
    <property type="entry name" value="ARM-type_fold"/>
</dbReference>
<dbReference type="InterPro" id="IPR051412">
    <property type="entry name" value="Formin_Homology_Diaphanous_sf"/>
</dbReference>
<evidence type="ECO:0000313" key="2">
    <source>
        <dbReference type="EMBL" id="KAJ1115102.1"/>
    </source>
</evidence>
<dbReference type="SUPFAM" id="SSF48371">
    <property type="entry name" value="ARM repeat"/>
    <property type="match status" value="1"/>
</dbReference>
<dbReference type="EMBL" id="JANPWB010000012">
    <property type="protein sequence ID" value="KAJ1115102.1"/>
    <property type="molecule type" value="Genomic_DNA"/>
</dbReference>
<evidence type="ECO:0000313" key="3">
    <source>
        <dbReference type="Proteomes" id="UP001066276"/>
    </source>
</evidence>
<dbReference type="Gene3D" id="1.25.10.10">
    <property type="entry name" value="Leucine-rich Repeat Variant"/>
    <property type="match status" value="1"/>
</dbReference>
<dbReference type="GO" id="GO:0003779">
    <property type="term" value="F:actin binding"/>
    <property type="evidence" value="ECO:0007669"/>
    <property type="project" value="InterPro"/>
</dbReference>
<dbReference type="AlphaFoldDB" id="A0AAV7NJ23"/>
<proteinExistence type="predicted"/>
<evidence type="ECO:0000259" key="1">
    <source>
        <dbReference type="PROSITE" id="PS51232"/>
    </source>
</evidence>
<dbReference type="PANTHER" id="PTHR45691">
    <property type="entry name" value="PROTEIN DIAPHANOUS"/>
    <property type="match status" value="1"/>
</dbReference>
<dbReference type="PANTHER" id="PTHR45691:SF9">
    <property type="entry name" value="PROTEIN DIAPHANOUS HOMOLOG 3"/>
    <property type="match status" value="1"/>
</dbReference>
<dbReference type="Proteomes" id="UP001066276">
    <property type="component" value="Chromosome 8"/>
</dbReference>
<reference evidence="2" key="1">
    <citation type="journal article" date="2022" name="bioRxiv">
        <title>Sequencing and chromosome-scale assembly of the giantPleurodeles waltlgenome.</title>
        <authorList>
            <person name="Brown T."/>
            <person name="Elewa A."/>
            <person name="Iarovenko S."/>
            <person name="Subramanian E."/>
            <person name="Araus A.J."/>
            <person name="Petzold A."/>
            <person name="Susuki M."/>
            <person name="Suzuki K.-i.T."/>
            <person name="Hayashi T."/>
            <person name="Toyoda A."/>
            <person name="Oliveira C."/>
            <person name="Osipova E."/>
            <person name="Leigh N.D."/>
            <person name="Simon A."/>
            <person name="Yun M.H."/>
        </authorList>
    </citation>
    <scope>NUCLEOTIDE SEQUENCE</scope>
    <source>
        <strain evidence="2">20211129_DDA</strain>
        <tissue evidence="2">Liver</tissue>
    </source>
</reference>
<dbReference type="InterPro" id="IPR010472">
    <property type="entry name" value="FH3_dom"/>
</dbReference>
<feature type="domain" description="GBD/FH3" evidence="1">
    <location>
        <begin position="1"/>
        <end position="263"/>
    </location>
</feature>
<dbReference type="PROSITE" id="PS51232">
    <property type="entry name" value="GBD_FH3"/>
    <property type="match status" value="1"/>
</dbReference>
<comment type="caution">
    <text evidence="2">The sequence shown here is derived from an EMBL/GenBank/DDBJ whole genome shotgun (WGS) entry which is preliminary data.</text>
</comment>
<name>A0AAV7NJ23_PLEWA</name>
<protein>
    <recommendedName>
        <fullName evidence="1">GBD/FH3 domain-containing protein</fullName>
    </recommendedName>
</protein>
<organism evidence="2 3">
    <name type="scientific">Pleurodeles waltl</name>
    <name type="common">Iberian ribbed newt</name>
    <dbReference type="NCBI Taxonomy" id="8319"/>
    <lineage>
        <taxon>Eukaryota</taxon>
        <taxon>Metazoa</taxon>
        <taxon>Chordata</taxon>
        <taxon>Craniata</taxon>
        <taxon>Vertebrata</taxon>
        <taxon>Euteleostomi</taxon>
        <taxon>Amphibia</taxon>
        <taxon>Batrachia</taxon>
        <taxon>Caudata</taxon>
        <taxon>Salamandroidea</taxon>
        <taxon>Salamandridae</taxon>
        <taxon>Pleurodelinae</taxon>
        <taxon>Pleurodeles</taxon>
    </lineage>
</organism>
<dbReference type="GO" id="GO:0005884">
    <property type="term" value="C:actin filament"/>
    <property type="evidence" value="ECO:0007669"/>
    <property type="project" value="TreeGrafter"/>
</dbReference>
<dbReference type="SMART" id="SM01139">
    <property type="entry name" value="Drf_FH3"/>
    <property type="match status" value="1"/>
</dbReference>
<dbReference type="InterPro" id="IPR011989">
    <property type="entry name" value="ARM-like"/>
</dbReference>
<dbReference type="SMART" id="SM01140">
    <property type="entry name" value="Drf_GBD"/>
    <property type="match status" value="1"/>
</dbReference>
<gene>
    <name evidence="2" type="ORF">NDU88_003328</name>
</gene>
<accession>A0AAV7NJ23</accession>
<dbReference type="InterPro" id="IPR014768">
    <property type="entry name" value="GBD/FH3_dom"/>
</dbReference>
<sequence>MGNRRLQGSFKRSRQISPHEFIHELKSGAADDRLVSCLESLRVSLTSNPVSWVENFGHEGLGLLLDILEKLVEGKHHDKIERRIQHRVIQCLKASMNNKYGLERIIGEERSLSLLAKAMDPRQPNMMTDVVKLVSAICIVGEENILEKVLEAITTAAEDRTIERFSPIVEGLHNNGVQLQVACMQLINALVTSPDDLDFRLHIRNEFMRCGLKEILPQLKLIKNDALDIQLRVFEEHKEEDMIEFAHRLEDIRSEVEYPFPVR</sequence>
<dbReference type="GO" id="GO:0031267">
    <property type="term" value="F:small GTPase binding"/>
    <property type="evidence" value="ECO:0007669"/>
    <property type="project" value="InterPro"/>
</dbReference>
<dbReference type="Pfam" id="PF06371">
    <property type="entry name" value="Drf_GBD"/>
    <property type="match status" value="1"/>
</dbReference>
<dbReference type="InterPro" id="IPR010473">
    <property type="entry name" value="GTPase-bd"/>
</dbReference>